<feature type="region of interest" description="Disordered" evidence="1">
    <location>
        <begin position="170"/>
        <end position="202"/>
    </location>
</feature>
<comment type="caution">
    <text evidence="2">The sequence shown here is derived from an EMBL/GenBank/DDBJ whole genome shotgun (WGS) entry which is preliminary data.</text>
</comment>
<evidence type="ECO:0000313" key="2">
    <source>
        <dbReference type="EMBL" id="CAJ1937345.1"/>
    </source>
</evidence>
<dbReference type="CDD" id="cd09272">
    <property type="entry name" value="RNase_HI_RT_Ty1"/>
    <property type="match status" value="1"/>
</dbReference>
<organism evidence="2 3">
    <name type="scientific">Cylindrotheca closterium</name>
    <dbReference type="NCBI Taxonomy" id="2856"/>
    <lineage>
        <taxon>Eukaryota</taxon>
        <taxon>Sar</taxon>
        <taxon>Stramenopiles</taxon>
        <taxon>Ochrophyta</taxon>
        <taxon>Bacillariophyta</taxon>
        <taxon>Bacillariophyceae</taxon>
        <taxon>Bacillariophycidae</taxon>
        <taxon>Bacillariales</taxon>
        <taxon>Bacillariaceae</taxon>
        <taxon>Cylindrotheca</taxon>
    </lineage>
</organism>
<feature type="region of interest" description="Disordered" evidence="1">
    <location>
        <begin position="223"/>
        <end position="252"/>
    </location>
</feature>
<sequence length="385" mass="43582">MPLTIKIDDLTIVKTWVDVAFAVHEDFKSHTGNMISMGKGALYARSMKQKLNTTSTTESETVGASDCLGQTIWTMNFLEHQGIRTRRRYYYQDNESAMRLEKNGRQSASKRSRHIDIRFFFIKDRIKRGDIHLLYCPTEDMLADFFSKPQQGSLYTRFRDMVMGITPVPPVEDPSLTCPTSQERVGSSIFGAGGQRTDGENMTKMTRPTVTWADRVRGFAGGIARPESLGPAHKKKLVNRNPPNKRTKTDICPSVRSDVSNCFHQGVSNEWSPREQFQHAPNSEDQSRRDVQKRDVQLEHHMSCTRVHTHVANGQAHQNGRLVCGVQPVIFEDSALALLFFRKNMEAACATKDHFLTGGDKLWHGAPELEVVFLELADNVRTARI</sequence>
<protein>
    <submittedName>
        <fullName evidence="2">Uncharacterized protein</fullName>
    </submittedName>
</protein>
<feature type="compositionally biased region" description="Basic residues" evidence="1">
    <location>
        <begin position="232"/>
        <end position="246"/>
    </location>
</feature>
<accession>A0AAD2FGW3</accession>
<evidence type="ECO:0000313" key="3">
    <source>
        <dbReference type="Proteomes" id="UP001295423"/>
    </source>
</evidence>
<dbReference type="AlphaFoldDB" id="A0AAD2FGW3"/>
<proteinExistence type="predicted"/>
<keyword evidence="3" id="KW-1185">Reference proteome</keyword>
<dbReference type="Proteomes" id="UP001295423">
    <property type="component" value="Unassembled WGS sequence"/>
</dbReference>
<feature type="region of interest" description="Disordered" evidence="1">
    <location>
        <begin position="270"/>
        <end position="292"/>
    </location>
</feature>
<reference evidence="2" key="1">
    <citation type="submission" date="2023-08" db="EMBL/GenBank/DDBJ databases">
        <authorList>
            <person name="Audoor S."/>
            <person name="Bilcke G."/>
        </authorList>
    </citation>
    <scope>NUCLEOTIDE SEQUENCE</scope>
</reference>
<gene>
    <name evidence="2" type="ORF">CYCCA115_LOCUS5616</name>
</gene>
<evidence type="ECO:0000256" key="1">
    <source>
        <dbReference type="SAM" id="MobiDB-lite"/>
    </source>
</evidence>
<dbReference type="EMBL" id="CAKOGP040000635">
    <property type="protein sequence ID" value="CAJ1937345.1"/>
    <property type="molecule type" value="Genomic_DNA"/>
</dbReference>
<name>A0AAD2FGW3_9STRA</name>